<feature type="transmembrane region" description="Helical" evidence="4">
    <location>
        <begin position="44"/>
        <end position="65"/>
    </location>
</feature>
<dbReference type="PANTHER" id="PTHR32089:SF112">
    <property type="entry name" value="LYSOZYME-LIKE PROTEIN-RELATED"/>
    <property type="match status" value="1"/>
</dbReference>
<sequence length="685" mass="72009">MTVNQDAATVDTPGIGFQVRGGLREGWASGELPFLADLPIRGRFVLLVILALVASVVFGSVYLAAGQRIEAMLQAQDSYRRLNDLAGDVRARSAAAQNLMEIFSREHEAGVAEALNRDLGQIRERLDAVAELSAGGPMAQAVGEAQVGVEAIALSFARLEGEMTHLGLSPQSGLRARLDESTRAVERELAMWPASAPLSLAMTRMRLAERDFMLDGQDGALGRHRAAAGQLDIALDSSALPNSTRDDLRRLTADYGDELEAFATGTQAVRRELAEVRAGFQALQPVMQRVLAFAREGMAEAIAAQEAERRATGRQVALVGLLAGLSFLAACLVIAHSITRPVRLIQTAMERLSHGDHAVAVPGTGRRDEIGDMARAVGVFKENAIAMVRLQAEQHSIRAQADAANRAHLLALAEGFEQAVKSTAGLVASNAVGIRDTAERMTSGSGSGRNSALAVAEAARQCRATVRAVAEATGELGGSVREISAGAEGAAALAQDAVARLASTTGRIGSLSQVAGQIGRVVTMIEEIAQRTNMLALNATIEAQRAGEAGKGFAVVAGEVKHLAHQTARSTREIASQVAEIQGATADTASAIDDIGEAILSLDRIAAEMADAAARQRQLTGRIERCVEEMDGDAAVVGDGVVSVTQAAVRYCGAAVRVIWAAKDLSRPATALNHEVDAFLATVRR</sequence>
<dbReference type="Pfam" id="PF00015">
    <property type="entry name" value="MCPsignal"/>
    <property type="match status" value="1"/>
</dbReference>
<dbReference type="SMART" id="SM00304">
    <property type="entry name" value="HAMP"/>
    <property type="match status" value="1"/>
</dbReference>
<keyword evidence="4" id="KW-0472">Membrane</keyword>
<dbReference type="SMART" id="SM01358">
    <property type="entry name" value="HBM"/>
    <property type="match status" value="1"/>
</dbReference>
<feature type="domain" description="HAMP" evidence="6">
    <location>
        <begin position="336"/>
        <end position="389"/>
    </location>
</feature>
<dbReference type="Gene3D" id="6.10.340.10">
    <property type="match status" value="1"/>
</dbReference>
<dbReference type="Gene3D" id="1.10.287.950">
    <property type="entry name" value="Methyl-accepting chemotaxis protein"/>
    <property type="match status" value="1"/>
</dbReference>
<dbReference type="PATRIC" id="fig|1244869.3.peg.2253"/>
<comment type="caution">
    <text evidence="7">The sequence shown here is derived from an EMBL/GenBank/DDBJ whole genome shotgun (WGS) entry which is preliminary data.</text>
</comment>
<dbReference type="SUPFAM" id="SSF58104">
    <property type="entry name" value="Methyl-accepting chemotaxis protein (MCP) signaling domain"/>
    <property type="match status" value="1"/>
</dbReference>
<comment type="similarity">
    <text evidence="2">Belongs to the methyl-accepting chemotaxis (MCP) protein family.</text>
</comment>
<dbReference type="PANTHER" id="PTHR32089">
    <property type="entry name" value="METHYL-ACCEPTING CHEMOTAXIS PROTEIN MCPB"/>
    <property type="match status" value="1"/>
</dbReference>
<dbReference type="CDD" id="cd06225">
    <property type="entry name" value="HAMP"/>
    <property type="match status" value="1"/>
</dbReference>
<dbReference type="Proteomes" id="UP000011744">
    <property type="component" value="Unassembled WGS sequence"/>
</dbReference>
<evidence type="ECO:0000256" key="3">
    <source>
        <dbReference type="PROSITE-ProRule" id="PRU00284"/>
    </source>
</evidence>
<dbReference type="SMART" id="SM00283">
    <property type="entry name" value="MA"/>
    <property type="match status" value="1"/>
</dbReference>
<dbReference type="GO" id="GO:0007165">
    <property type="term" value="P:signal transduction"/>
    <property type="evidence" value="ECO:0007669"/>
    <property type="project" value="UniProtKB-KW"/>
</dbReference>
<dbReference type="RefSeq" id="WP_008617458.1">
    <property type="nucleotide sequence ID" value="NZ_AONQ01000026.1"/>
</dbReference>
<gene>
    <name evidence="7" type="ORF">H261_11174</name>
</gene>
<keyword evidence="4" id="KW-1133">Transmembrane helix</keyword>
<dbReference type="PROSITE" id="PS50111">
    <property type="entry name" value="CHEMOTAXIS_TRANSDUC_2"/>
    <property type="match status" value="1"/>
</dbReference>
<keyword evidence="8" id="KW-1185">Reference proteome</keyword>
<dbReference type="InterPro" id="IPR032255">
    <property type="entry name" value="HBM"/>
</dbReference>
<dbReference type="eggNOG" id="COG0840">
    <property type="taxonomic scope" value="Bacteria"/>
</dbReference>
<accession>M3AAM5</accession>
<evidence type="ECO:0000259" key="6">
    <source>
        <dbReference type="PROSITE" id="PS50885"/>
    </source>
</evidence>
<dbReference type="InterPro" id="IPR004089">
    <property type="entry name" value="MCPsignal_dom"/>
</dbReference>
<dbReference type="AlphaFoldDB" id="M3AAM5"/>
<dbReference type="InterPro" id="IPR003660">
    <property type="entry name" value="HAMP_dom"/>
</dbReference>
<dbReference type="STRING" id="1244869.H261_11174"/>
<protein>
    <submittedName>
        <fullName evidence="7">Methyl-accepting chemotaxis protein</fullName>
    </submittedName>
</protein>
<reference evidence="7 8" key="1">
    <citation type="journal article" date="2014" name="Genome Announc.">
        <title>Draft Genome Sequence of Magnetospirillum sp. Strain SO-1, a Freshwater Magnetotactic Bacterium Isolated from the Ol'khovka River, Russia.</title>
        <authorList>
            <person name="Grouzdev D.S."/>
            <person name="Dziuba M.V."/>
            <person name="Sukhacheva M.S."/>
            <person name="Mardanov A.V."/>
            <person name="Beletskiy A.V."/>
            <person name="Kuznetsov B.B."/>
            <person name="Skryabin K.G."/>
        </authorList>
    </citation>
    <scope>NUCLEOTIDE SEQUENCE [LARGE SCALE GENOMIC DNA]</scope>
    <source>
        <strain evidence="7 8">SO-1</strain>
    </source>
</reference>
<keyword evidence="4" id="KW-0812">Transmembrane</keyword>
<keyword evidence="1 3" id="KW-0807">Transducer</keyword>
<evidence type="ECO:0000256" key="4">
    <source>
        <dbReference type="SAM" id="Phobius"/>
    </source>
</evidence>
<dbReference type="EMBL" id="AONQ01000026">
    <property type="protein sequence ID" value="EME69838.1"/>
    <property type="molecule type" value="Genomic_DNA"/>
</dbReference>
<feature type="transmembrane region" description="Helical" evidence="4">
    <location>
        <begin position="316"/>
        <end position="338"/>
    </location>
</feature>
<dbReference type="GO" id="GO:0016020">
    <property type="term" value="C:membrane"/>
    <property type="evidence" value="ECO:0007669"/>
    <property type="project" value="InterPro"/>
</dbReference>
<proteinExistence type="inferred from homology"/>
<evidence type="ECO:0000256" key="2">
    <source>
        <dbReference type="ARBA" id="ARBA00029447"/>
    </source>
</evidence>
<feature type="domain" description="Methyl-accepting transducer" evidence="5">
    <location>
        <begin position="423"/>
        <end position="666"/>
    </location>
</feature>
<evidence type="ECO:0000259" key="5">
    <source>
        <dbReference type="PROSITE" id="PS50111"/>
    </source>
</evidence>
<organism evidence="7 8">
    <name type="scientific">Paramagnetospirillum caucaseum</name>
    <dbReference type="NCBI Taxonomy" id="1244869"/>
    <lineage>
        <taxon>Bacteria</taxon>
        <taxon>Pseudomonadati</taxon>
        <taxon>Pseudomonadota</taxon>
        <taxon>Alphaproteobacteria</taxon>
        <taxon>Rhodospirillales</taxon>
        <taxon>Magnetospirillaceae</taxon>
        <taxon>Paramagnetospirillum</taxon>
    </lineage>
</organism>
<evidence type="ECO:0000313" key="7">
    <source>
        <dbReference type="EMBL" id="EME69838.1"/>
    </source>
</evidence>
<evidence type="ECO:0000313" key="8">
    <source>
        <dbReference type="Proteomes" id="UP000011744"/>
    </source>
</evidence>
<dbReference type="Pfam" id="PF00672">
    <property type="entry name" value="HAMP"/>
    <property type="match status" value="1"/>
</dbReference>
<dbReference type="OrthoDB" id="3289104at2"/>
<dbReference type="PROSITE" id="PS50885">
    <property type="entry name" value="HAMP"/>
    <property type="match status" value="1"/>
</dbReference>
<name>M3AAM5_9PROT</name>
<evidence type="ECO:0000256" key="1">
    <source>
        <dbReference type="ARBA" id="ARBA00023224"/>
    </source>
</evidence>